<keyword evidence="1" id="KW-0472">Membrane</keyword>
<keyword evidence="3" id="KW-1185">Reference proteome</keyword>
<gene>
    <name evidence="2" type="ORF">H8S17_14995</name>
</gene>
<organism evidence="2 3">
    <name type="scientific">Roseburia zhanii</name>
    <dbReference type="NCBI Taxonomy" id="2763064"/>
    <lineage>
        <taxon>Bacteria</taxon>
        <taxon>Bacillati</taxon>
        <taxon>Bacillota</taxon>
        <taxon>Clostridia</taxon>
        <taxon>Lachnospirales</taxon>
        <taxon>Lachnospiraceae</taxon>
        <taxon>Roseburia</taxon>
    </lineage>
</organism>
<accession>A0A923LR08</accession>
<feature type="transmembrane region" description="Helical" evidence="1">
    <location>
        <begin position="64"/>
        <end position="82"/>
    </location>
</feature>
<name>A0A923LR08_9FIRM</name>
<protein>
    <recommendedName>
        <fullName evidence="4">Conjugal transfer protein TrbL</fullName>
    </recommendedName>
</protein>
<evidence type="ECO:0008006" key="4">
    <source>
        <dbReference type="Google" id="ProtNLM"/>
    </source>
</evidence>
<feature type="non-terminal residue" evidence="2">
    <location>
        <position position="262"/>
    </location>
</feature>
<feature type="transmembrane region" description="Helical" evidence="1">
    <location>
        <begin position="174"/>
        <end position="193"/>
    </location>
</feature>
<dbReference type="Proteomes" id="UP000606720">
    <property type="component" value="Unassembled WGS sequence"/>
</dbReference>
<dbReference type="RefSeq" id="WP_186867792.1">
    <property type="nucleotide sequence ID" value="NZ_JACOPH010000021.1"/>
</dbReference>
<dbReference type="InterPro" id="IPR045798">
    <property type="entry name" value="TrbL_Firmicutes"/>
</dbReference>
<keyword evidence="1" id="KW-1133">Transmembrane helix</keyword>
<comment type="caution">
    <text evidence="2">The sequence shown here is derived from an EMBL/GenBank/DDBJ whole genome shotgun (WGS) entry which is preliminary data.</text>
</comment>
<dbReference type="Pfam" id="PF19478">
    <property type="entry name" value="TrbL_2"/>
    <property type="match status" value="1"/>
</dbReference>
<sequence>MGGIIDKITEFIKELLQGWVLTNFETMFTDVNDKVGTIAGEVSKTPSTWNSGIFDMIKTLSDNVMIPIAGMIISFVLVYELISMVIDKNNLHDFNTAIFIRFFMKACIAVMLLSKTFDIVMAVFDVGSHIVNSAASAITGSTSIDVASTLQTMFNEQFSEMSIGELLGLGMETMIVSLCMKIMSVLITVILYGRMIEIYLYVSVAPVPCATVTNREWGTIGTNYFKGLCALAFQGFFMMVCVAIYAVLVAGVAVSDNLHTAL</sequence>
<feature type="transmembrane region" description="Helical" evidence="1">
    <location>
        <begin position="94"/>
        <end position="114"/>
    </location>
</feature>
<evidence type="ECO:0000313" key="3">
    <source>
        <dbReference type="Proteomes" id="UP000606720"/>
    </source>
</evidence>
<reference evidence="2" key="1">
    <citation type="submission" date="2020-08" db="EMBL/GenBank/DDBJ databases">
        <title>Genome public.</title>
        <authorList>
            <person name="Liu C."/>
            <person name="Sun Q."/>
        </authorList>
    </citation>
    <scope>NUCLEOTIDE SEQUENCE</scope>
    <source>
        <strain evidence="2">BX1005</strain>
    </source>
</reference>
<keyword evidence="1" id="KW-0812">Transmembrane</keyword>
<dbReference type="AlphaFoldDB" id="A0A923LR08"/>
<dbReference type="EMBL" id="JACOPH010000021">
    <property type="protein sequence ID" value="MBC5715487.1"/>
    <property type="molecule type" value="Genomic_DNA"/>
</dbReference>
<evidence type="ECO:0000313" key="2">
    <source>
        <dbReference type="EMBL" id="MBC5715487.1"/>
    </source>
</evidence>
<evidence type="ECO:0000256" key="1">
    <source>
        <dbReference type="SAM" id="Phobius"/>
    </source>
</evidence>
<feature type="transmembrane region" description="Helical" evidence="1">
    <location>
        <begin position="228"/>
        <end position="254"/>
    </location>
</feature>
<proteinExistence type="predicted"/>